<name>A0A2V3ZSE7_9GAMM</name>
<feature type="active site" evidence="10">
    <location>
        <position position="84"/>
    </location>
</feature>
<reference evidence="13" key="1">
    <citation type="submission" date="2018-05" db="EMBL/GenBank/DDBJ databases">
        <authorList>
            <person name="Lu D."/>
        </authorList>
    </citation>
    <scope>NUCLEOTIDE SEQUENCE [LARGE SCALE GENOMIC DNA]</scope>
    <source>
        <strain evidence="13">F01</strain>
    </source>
</reference>
<feature type="binding site" evidence="9">
    <location>
        <begin position="229"/>
        <end position="230"/>
    </location>
    <ligand>
        <name>substrate</name>
    </ligand>
</feature>
<dbReference type="PROSITE" id="PS01326">
    <property type="entry name" value="DAP_EPIMERASE"/>
    <property type="match status" value="1"/>
</dbReference>
<evidence type="ECO:0000256" key="8">
    <source>
        <dbReference type="ARBA" id="ARBA00051712"/>
    </source>
</evidence>
<feature type="binding site" evidence="9">
    <location>
        <position position="22"/>
    </location>
    <ligand>
        <name>substrate</name>
    </ligand>
</feature>
<dbReference type="PANTHER" id="PTHR31689:SF0">
    <property type="entry name" value="DIAMINOPIMELATE EPIMERASE"/>
    <property type="match status" value="1"/>
</dbReference>
<sequence length="321" mass="35235">MNQPRRGQGPMLNFTKMHGLGNDFMVVDAISQPFRLRPEMIRELADRHFGIGFDQLLVVEPPGLPDVDFRYRIFNSDGSEVEQCGNGARCFARFVRDQRLTNKKVIRVQTAKGVIELRVGRAGMVTVDMGVPELNPPAIPFAADQRKDIYTVEVGGETVELSAISLGNPHGVLVVENVDTAPVGELGPRLENHPRFPARANIGFLQIVDRTHARLRVFERGSGETMACGSGACAAVVAGCLRGLLDSRVDVELTGGHLVIEWQGEGSPVMMEGPTASVFEGQLRLPGDPSPRRRRGARQGDTRPGQQRQQNRQRQTVTSKP</sequence>
<comment type="caution">
    <text evidence="12">The sequence shown here is derived from an EMBL/GenBank/DDBJ whole genome shotgun (WGS) entry which is preliminary data.</text>
</comment>
<proteinExistence type="inferred from homology"/>
<protein>
    <recommendedName>
        <fullName evidence="3 9">Diaminopimelate epimerase</fullName>
        <shortName evidence="9">DAP epimerase</shortName>
        <ecNumber evidence="3 9">5.1.1.7</ecNumber>
    </recommendedName>
    <alternativeName>
        <fullName evidence="9">PLP-independent amino acid racemase</fullName>
    </alternativeName>
</protein>
<evidence type="ECO:0000256" key="9">
    <source>
        <dbReference type="HAMAP-Rule" id="MF_00197"/>
    </source>
</evidence>
<dbReference type="Proteomes" id="UP000253987">
    <property type="component" value="Unassembled WGS sequence"/>
</dbReference>
<feature type="active site" description="Proton donor" evidence="9">
    <location>
        <position position="84"/>
    </location>
</feature>
<dbReference type="UniPathway" id="UPA00034">
    <property type="reaction ID" value="UER00025"/>
</dbReference>
<dbReference type="Gene3D" id="3.10.310.10">
    <property type="entry name" value="Diaminopimelate Epimerase, Chain A, domain 1"/>
    <property type="match status" value="2"/>
</dbReference>
<dbReference type="GO" id="GO:0005829">
    <property type="term" value="C:cytosol"/>
    <property type="evidence" value="ECO:0007669"/>
    <property type="project" value="TreeGrafter"/>
</dbReference>
<feature type="active site" description="Proton acceptor" evidence="9">
    <location>
        <position position="228"/>
    </location>
</feature>
<dbReference type="InterPro" id="IPR001653">
    <property type="entry name" value="DAP_epimerase_DapF"/>
</dbReference>
<feature type="site" description="Important for dimerization" evidence="9">
    <location>
        <position position="279"/>
    </location>
</feature>
<dbReference type="AlphaFoldDB" id="A0A2V3ZSE7"/>
<evidence type="ECO:0000256" key="4">
    <source>
        <dbReference type="ARBA" id="ARBA00022490"/>
    </source>
</evidence>
<evidence type="ECO:0000256" key="10">
    <source>
        <dbReference type="PROSITE-ProRule" id="PRU10125"/>
    </source>
</evidence>
<comment type="pathway">
    <text evidence="1 9">Amino-acid biosynthesis; L-lysine biosynthesis via DAP pathway; DL-2,6-diaminopimelate from LL-2,6-diaminopimelate: step 1/1.</text>
</comment>
<dbReference type="Pfam" id="PF01678">
    <property type="entry name" value="DAP_epimerase"/>
    <property type="match status" value="2"/>
</dbReference>
<feature type="binding site" evidence="9">
    <location>
        <begin position="219"/>
        <end position="220"/>
    </location>
    <ligand>
        <name>substrate</name>
    </ligand>
</feature>
<comment type="subcellular location">
    <subcellularLocation>
        <location evidence="9">Cytoplasm</location>
    </subcellularLocation>
</comment>
<dbReference type="GO" id="GO:0009089">
    <property type="term" value="P:lysine biosynthetic process via diaminopimelate"/>
    <property type="evidence" value="ECO:0007669"/>
    <property type="project" value="UniProtKB-UniRule"/>
</dbReference>
<feature type="site" description="Could be important to modulate the pK values of the two catalytic cysteine residues" evidence="9">
    <location>
        <position position="219"/>
    </location>
</feature>
<evidence type="ECO:0000256" key="3">
    <source>
        <dbReference type="ARBA" id="ARBA00013080"/>
    </source>
</evidence>
<feature type="site" description="Could be important to modulate the pK values of the two catalytic cysteine residues" evidence="9">
    <location>
        <position position="170"/>
    </location>
</feature>
<dbReference type="EMBL" id="QFWX01000002">
    <property type="protein sequence ID" value="PXX92770.1"/>
    <property type="molecule type" value="Genomic_DNA"/>
</dbReference>
<keyword evidence="7 9" id="KW-0413">Isomerase</keyword>
<feature type="compositionally biased region" description="Low complexity" evidence="11">
    <location>
        <begin position="302"/>
        <end position="315"/>
    </location>
</feature>
<feature type="binding site" evidence="9">
    <location>
        <position position="201"/>
    </location>
    <ligand>
        <name>substrate</name>
    </ligand>
</feature>
<feature type="binding site" evidence="9">
    <location>
        <position position="75"/>
    </location>
    <ligand>
        <name>substrate</name>
    </ligand>
</feature>
<evidence type="ECO:0000256" key="1">
    <source>
        <dbReference type="ARBA" id="ARBA00005196"/>
    </source>
</evidence>
<keyword evidence="13" id="KW-1185">Reference proteome</keyword>
<keyword evidence="6 9" id="KW-0457">Lysine biosynthesis</keyword>
<comment type="catalytic activity">
    <reaction evidence="8 9">
        <text>(2S,6S)-2,6-diaminopimelate = meso-2,6-diaminopimelate</text>
        <dbReference type="Rhea" id="RHEA:15393"/>
        <dbReference type="ChEBI" id="CHEBI:57609"/>
        <dbReference type="ChEBI" id="CHEBI:57791"/>
        <dbReference type="EC" id="5.1.1.7"/>
    </reaction>
</comment>
<evidence type="ECO:0000256" key="11">
    <source>
        <dbReference type="SAM" id="MobiDB-lite"/>
    </source>
</evidence>
<dbReference type="OrthoDB" id="9805408at2"/>
<dbReference type="NCBIfam" id="TIGR00652">
    <property type="entry name" value="DapF"/>
    <property type="match status" value="1"/>
</dbReference>
<gene>
    <name evidence="9" type="primary">dapF</name>
    <name evidence="12" type="ORF">DIT71_03435</name>
</gene>
<feature type="binding site" evidence="9">
    <location>
        <position position="168"/>
    </location>
    <ligand>
        <name>substrate</name>
    </ligand>
</feature>
<keyword evidence="5 9" id="KW-0028">Amino-acid biosynthesis</keyword>
<dbReference type="HAMAP" id="MF_00197">
    <property type="entry name" value="DAP_epimerase"/>
    <property type="match status" value="1"/>
</dbReference>
<evidence type="ECO:0000256" key="6">
    <source>
        <dbReference type="ARBA" id="ARBA00023154"/>
    </source>
</evidence>
<feature type="binding site" evidence="9">
    <location>
        <begin position="85"/>
        <end position="86"/>
    </location>
    <ligand>
        <name>substrate</name>
    </ligand>
</feature>
<organism evidence="12 13">
    <name type="scientific">Marinobacter vulgaris</name>
    <dbReference type="NCBI Taxonomy" id="1928331"/>
    <lineage>
        <taxon>Bacteria</taxon>
        <taxon>Pseudomonadati</taxon>
        <taxon>Pseudomonadota</taxon>
        <taxon>Gammaproteobacteria</taxon>
        <taxon>Pseudomonadales</taxon>
        <taxon>Marinobacteraceae</taxon>
        <taxon>Marinobacter</taxon>
    </lineage>
</organism>
<comment type="function">
    <text evidence="9">Catalyzes the stereoinversion of LL-2,6-diaminopimelate (L,L-DAP) to meso-diaminopimelate (meso-DAP), a precursor of L-lysine and an essential component of the bacterial peptidoglycan.</text>
</comment>
<dbReference type="SUPFAM" id="SSF54506">
    <property type="entry name" value="Diaminopimelate epimerase-like"/>
    <property type="match status" value="1"/>
</dbReference>
<dbReference type="EC" id="5.1.1.7" evidence="3 9"/>
<evidence type="ECO:0000313" key="13">
    <source>
        <dbReference type="Proteomes" id="UP000253987"/>
    </source>
</evidence>
<evidence type="ECO:0000256" key="7">
    <source>
        <dbReference type="ARBA" id="ARBA00023235"/>
    </source>
</evidence>
<keyword evidence="4 9" id="KW-0963">Cytoplasm</keyword>
<dbReference type="PANTHER" id="PTHR31689">
    <property type="entry name" value="DIAMINOPIMELATE EPIMERASE, CHLOROPLASTIC"/>
    <property type="match status" value="1"/>
</dbReference>
<evidence type="ECO:0000313" key="12">
    <source>
        <dbReference type="EMBL" id="PXX92770.1"/>
    </source>
</evidence>
<evidence type="ECO:0000256" key="5">
    <source>
        <dbReference type="ARBA" id="ARBA00022605"/>
    </source>
</evidence>
<dbReference type="RefSeq" id="WP_114612322.1">
    <property type="nucleotide sequence ID" value="NZ_QFWX01000002.1"/>
</dbReference>
<dbReference type="InterPro" id="IPR018510">
    <property type="entry name" value="DAP_epimerase_AS"/>
</dbReference>
<evidence type="ECO:0000256" key="2">
    <source>
        <dbReference type="ARBA" id="ARBA00010219"/>
    </source>
</evidence>
<comment type="similarity">
    <text evidence="2 9">Belongs to the diaminopimelate epimerase family.</text>
</comment>
<dbReference type="GO" id="GO:0008837">
    <property type="term" value="F:diaminopimelate epimerase activity"/>
    <property type="evidence" value="ECO:0007669"/>
    <property type="project" value="UniProtKB-UniRule"/>
</dbReference>
<reference evidence="12 13" key="2">
    <citation type="submission" date="2018-06" db="EMBL/GenBank/DDBJ databases">
        <title>Marinobactersediminissp. nov, a moderately halophilic bacterium isolated from marine solar saltern.</title>
        <authorList>
            <person name="Zhang Y."/>
        </authorList>
    </citation>
    <scope>NUCLEOTIDE SEQUENCE [LARGE SCALE GENOMIC DNA]</scope>
    <source>
        <strain evidence="12 13">F01</strain>
    </source>
</reference>
<dbReference type="FunFam" id="3.10.310.10:FF:000001">
    <property type="entry name" value="Diaminopimelate epimerase"/>
    <property type="match status" value="1"/>
</dbReference>
<feature type="binding site" evidence="9">
    <location>
        <position position="55"/>
    </location>
    <ligand>
        <name>substrate</name>
    </ligand>
</feature>
<feature type="region of interest" description="Disordered" evidence="11">
    <location>
        <begin position="280"/>
        <end position="321"/>
    </location>
</feature>
<accession>A0A2V3ZSE7</accession>
<comment type="subunit">
    <text evidence="9">Homodimer.</text>
</comment>